<sequence length="110" mass="12115">MNEHLGAWRATPGRLRGYGSDCQWIVQSRASWDEPSKGHQRQGEGTGSGPSVVGDDEKASEEAMEVDDNREIKDYVAPMTVSRPEAGFQCQAFISQIPRNLVVQEVAVKP</sequence>
<accession>A0ACC2HAH8</accession>
<evidence type="ECO:0000313" key="1">
    <source>
        <dbReference type="EMBL" id="KAJ8012901.1"/>
    </source>
</evidence>
<gene>
    <name evidence="1" type="ORF">DPEC_G00047690</name>
</gene>
<dbReference type="EMBL" id="CM055731">
    <property type="protein sequence ID" value="KAJ8012901.1"/>
    <property type="molecule type" value="Genomic_DNA"/>
</dbReference>
<name>A0ACC2HAH8_DALPE</name>
<protein>
    <submittedName>
        <fullName evidence="1">Uncharacterized protein</fullName>
    </submittedName>
</protein>
<reference evidence="1" key="1">
    <citation type="submission" date="2021-05" db="EMBL/GenBank/DDBJ databases">
        <authorList>
            <person name="Pan Q."/>
            <person name="Jouanno E."/>
            <person name="Zahm M."/>
            <person name="Klopp C."/>
            <person name="Cabau C."/>
            <person name="Louis A."/>
            <person name="Berthelot C."/>
            <person name="Parey E."/>
            <person name="Roest Crollius H."/>
            <person name="Montfort J."/>
            <person name="Robinson-Rechavi M."/>
            <person name="Bouchez O."/>
            <person name="Lampietro C."/>
            <person name="Lopez Roques C."/>
            <person name="Donnadieu C."/>
            <person name="Postlethwait J."/>
            <person name="Bobe J."/>
            <person name="Dillon D."/>
            <person name="Chandos A."/>
            <person name="von Hippel F."/>
            <person name="Guiguen Y."/>
        </authorList>
    </citation>
    <scope>NUCLEOTIDE SEQUENCE</scope>
    <source>
        <strain evidence="1">YG-Jan2019</strain>
    </source>
</reference>
<evidence type="ECO:0000313" key="2">
    <source>
        <dbReference type="Proteomes" id="UP001157502"/>
    </source>
</evidence>
<dbReference type="Proteomes" id="UP001157502">
    <property type="component" value="Chromosome 4"/>
</dbReference>
<proteinExistence type="predicted"/>
<comment type="caution">
    <text evidence="1">The sequence shown here is derived from an EMBL/GenBank/DDBJ whole genome shotgun (WGS) entry which is preliminary data.</text>
</comment>
<keyword evidence="2" id="KW-1185">Reference proteome</keyword>
<organism evidence="1 2">
    <name type="scientific">Dallia pectoralis</name>
    <name type="common">Alaska blackfish</name>
    <dbReference type="NCBI Taxonomy" id="75939"/>
    <lineage>
        <taxon>Eukaryota</taxon>
        <taxon>Metazoa</taxon>
        <taxon>Chordata</taxon>
        <taxon>Craniata</taxon>
        <taxon>Vertebrata</taxon>
        <taxon>Euteleostomi</taxon>
        <taxon>Actinopterygii</taxon>
        <taxon>Neopterygii</taxon>
        <taxon>Teleostei</taxon>
        <taxon>Protacanthopterygii</taxon>
        <taxon>Esociformes</taxon>
        <taxon>Umbridae</taxon>
        <taxon>Dallia</taxon>
    </lineage>
</organism>